<feature type="binding site" evidence="3">
    <location>
        <begin position="19"/>
        <end position="28"/>
    </location>
    <ligand>
        <name>substrate</name>
    </ligand>
</feature>
<comment type="function">
    <text evidence="3">Catalyzes the hydrolysis of N(2)-succinylarginine into N(2)-succinylornithine, ammonia and CO(2).</text>
</comment>
<feature type="binding site" evidence="3">
    <location>
        <position position="252"/>
    </location>
    <ligand>
        <name>substrate</name>
    </ligand>
</feature>
<reference evidence="5 6" key="1">
    <citation type="submission" date="2018-06" db="EMBL/GenBank/DDBJ databases">
        <title>Genomic Encyclopedia of Type Strains, Phase IV (KMG-IV): sequencing the most valuable type-strain genomes for metagenomic binning, comparative biology and taxonomic classification.</title>
        <authorList>
            <person name="Goeker M."/>
        </authorList>
    </citation>
    <scope>NUCLEOTIDE SEQUENCE [LARGE SCALE GENOMIC DNA]</scope>
    <source>
        <strain evidence="5 6">DSM 24032</strain>
    </source>
</reference>
<dbReference type="OrthoDB" id="248552at2"/>
<protein>
    <recommendedName>
        <fullName evidence="3 4">N-succinylarginine dihydrolase</fullName>
        <ecNumber evidence="3 4">3.5.3.23</ecNumber>
    </recommendedName>
</protein>
<accession>A0A395JLK1</accession>
<gene>
    <name evidence="3" type="primary">astB</name>
    <name evidence="5" type="ORF">DFR28_1021021</name>
</gene>
<evidence type="ECO:0000256" key="3">
    <source>
        <dbReference type="HAMAP-Rule" id="MF_01172"/>
    </source>
</evidence>
<keyword evidence="6" id="KW-1185">Reference proteome</keyword>
<dbReference type="NCBIfam" id="NF009789">
    <property type="entry name" value="PRK13281.1"/>
    <property type="match status" value="1"/>
</dbReference>
<feature type="binding site" evidence="3">
    <location>
        <position position="214"/>
    </location>
    <ligand>
        <name>substrate</name>
    </ligand>
</feature>
<dbReference type="InterPro" id="IPR037031">
    <property type="entry name" value="AstB_sf"/>
</dbReference>
<dbReference type="InterPro" id="IPR007079">
    <property type="entry name" value="SuccinylArg_d-Hdrlase_AstB"/>
</dbReference>
<dbReference type="GO" id="GO:0009015">
    <property type="term" value="F:N-succinylarginine dihydrolase activity"/>
    <property type="evidence" value="ECO:0007669"/>
    <property type="project" value="UniProtKB-UniRule"/>
</dbReference>
<sequence>MNSYEVNFDGLIGPTHNYGGLSHGNVASKTNALKIAYPKQAALQGLQKMQHLRSLGLQQGVLLPQQRPHLPTLRRLGFSGSDASMIRQAANSAPELLASCYSASCMWTANACTVSPSADSADGKVHFTAANLSSMFHRSIEHQSTSRLLAAMFADEQYFQHHEALPSGSHFGDEGAANHNRFAAQYGAPGVQLFVFGRYAFRANKLAPAKFPSRQTYEASQAISRLHKLSPERVVYAQQSPKIIDAGAFHNDVVSVSNLNTFFMHEEAFVNKAEMQRELQAKYGDDELHFIEVPTSAVSLESAVKSYLFNSQLVQLPGRQGMALILPQESRENAEVYAYLQSLEAADTPIQEIRFVDVRQSMQNGGGPACLRLRVALNENELAALNSEFLLTDERFHQLNAWVERHYRDEIVAADLSDPELAVECFTALDELTQLFSLGAFYEFQR</sequence>
<feature type="active site" evidence="3">
    <location>
        <position position="174"/>
    </location>
</feature>
<comment type="pathway">
    <text evidence="3">Amino-acid degradation; L-arginine degradation via AST pathway; L-glutamate and succinate from L-arginine: step 2/5.</text>
</comment>
<dbReference type="SUPFAM" id="SSF55909">
    <property type="entry name" value="Pentein"/>
    <property type="match status" value="1"/>
</dbReference>
<feature type="binding site" evidence="3">
    <location>
        <position position="364"/>
    </location>
    <ligand>
        <name>substrate</name>
    </ligand>
</feature>
<dbReference type="PANTHER" id="PTHR30420:SF2">
    <property type="entry name" value="N-SUCCINYLARGININE DIHYDROLASE"/>
    <property type="match status" value="1"/>
</dbReference>
<evidence type="ECO:0000256" key="2">
    <source>
        <dbReference type="ARBA" id="ARBA00022801"/>
    </source>
</evidence>
<dbReference type="RefSeq" id="WP_113954347.1">
    <property type="nucleotide sequence ID" value="NZ_QNRT01000002.1"/>
</dbReference>
<comment type="catalytic activity">
    <reaction evidence="3">
        <text>N(2)-succinyl-L-arginine + 2 H2O + 2 H(+) = N(2)-succinyl-L-ornithine + 2 NH4(+) + CO2</text>
        <dbReference type="Rhea" id="RHEA:19533"/>
        <dbReference type="ChEBI" id="CHEBI:15377"/>
        <dbReference type="ChEBI" id="CHEBI:15378"/>
        <dbReference type="ChEBI" id="CHEBI:16526"/>
        <dbReference type="ChEBI" id="CHEBI:28938"/>
        <dbReference type="ChEBI" id="CHEBI:58241"/>
        <dbReference type="ChEBI" id="CHEBI:58514"/>
        <dbReference type="EC" id="3.5.3.23"/>
    </reaction>
</comment>
<feature type="active site" description="Nucleophile" evidence="3">
    <location>
        <position position="370"/>
    </location>
</feature>
<dbReference type="FunCoup" id="A0A395JLK1">
    <property type="interactions" value="14"/>
</dbReference>
<dbReference type="GO" id="GO:0019545">
    <property type="term" value="P:L-arginine catabolic process to succinate"/>
    <property type="evidence" value="ECO:0007669"/>
    <property type="project" value="UniProtKB-UniRule"/>
</dbReference>
<keyword evidence="2 3" id="KW-0378">Hydrolase</keyword>
<dbReference type="PANTHER" id="PTHR30420">
    <property type="entry name" value="N-SUCCINYLARGININE DIHYDROLASE"/>
    <property type="match status" value="1"/>
</dbReference>
<dbReference type="Proteomes" id="UP000253083">
    <property type="component" value="Unassembled WGS sequence"/>
</dbReference>
<organism evidence="5 6">
    <name type="scientific">Arenicella xantha</name>
    <dbReference type="NCBI Taxonomy" id="644221"/>
    <lineage>
        <taxon>Bacteria</taxon>
        <taxon>Pseudomonadati</taxon>
        <taxon>Pseudomonadota</taxon>
        <taxon>Gammaproteobacteria</taxon>
        <taxon>Arenicellales</taxon>
        <taxon>Arenicellaceae</taxon>
        <taxon>Arenicella</taxon>
    </lineage>
</organism>
<dbReference type="NCBIfam" id="TIGR03241">
    <property type="entry name" value="arg_catab_astB"/>
    <property type="match status" value="1"/>
</dbReference>
<proteinExistence type="inferred from homology"/>
<evidence type="ECO:0000313" key="5">
    <source>
        <dbReference type="EMBL" id="RBP51591.1"/>
    </source>
</evidence>
<feature type="binding site" evidence="3">
    <location>
        <position position="110"/>
    </location>
    <ligand>
        <name>substrate</name>
    </ligand>
</feature>
<name>A0A395JLK1_9GAMM</name>
<dbReference type="AlphaFoldDB" id="A0A395JLK1"/>
<dbReference type="GO" id="GO:0019544">
    <property type="term" value="P:L-arginine catabolic process to L-glutamate"/>
    <property type="evidence" value="ECO:0007669"/>
    <property type="project" value="UniProtKB-UniRule"/>
</dbReference>
<feature type="active site" evidence="3">
    <location>
        <position position="250"/>
    </location>
</feature>
<dbReference type="UniPathway" id="UPA00185">
    <property type="reaction ID" value="UER00280"/>
</dbReference>
<dbReference type="Gene3D" id="3.75.10.20">
    <property type="entry name" value="Succinylarginine dihydrolase"/>
    <property type="match status" value="1"/>
</dbReference>
<dbReference type="HAMAP" id="MF_01172">
    <property type="entry name" value="AstB"/>
    <property type="match status" value="1"/>
</dbReference>
<feature type="binding site" evidence="3">
    <location>
        <begin position="137"/>
        <end position="138"/>
    </location>
    <ligand>
        <name>substrate</name>
    </ligand>
</feature>
<dbReference type="EMBL" id="QNRT01000002">
    <property type="protein sequence ID" value="RBP51591.1"/>
    <property type="molecule type" value="Genomic_DNA"/>
</dbReference>
<evidence type="ECO:0000313" key="6">
    <source>
        <dbReference type="Proteomes" id="UP000253083"/>
    </source>
</evidence>
<comment type="subunit">
    <text evidence="3">Homodimer.</text>
</comment>
<dbReference type="Pfam" id="PF04996">
    <property type="entry name" value="AstB"/>
    <property type="match status" value="1"/>
</dbReference>
<dbReference type="InParanoid" id="A0A395JLK1"/>
<evidence type="ECO:0000256" key="1">
    <source>
        <dbReference type="ARBA" id="ARBA00022503"/>
    </source>
</evidence>
<comment type="caution">
    <text evidence="5">The sequence shown here is derived from an EMBL/GenBank/DDBJ whole genome shotgun (WGS) entry which is preliminary data.</text>
</comment>
<comment type="similarity">
    <text evidence="3">Belongs to the succinylarginine dihydrolase family.</text>
</comment>
<keyword evidence="1 3" id="KW-0056">Arginine metabolism</keyword>
<evidence type="ECO:0000256" key="4">
    <source>
        <dbReference type="NCBIfam" id="TIGR03241"/>
    </source>
</evidence>
<dbReference type="EC" id="3.5.3.23" evidence="3 4"/>